<dbReference type="GO" id="GO:0005886">
    <property type="term" value="C:plasma membrane"/>
    <property type="evidence" value="ECO:0007669"/>
    <property type="project" value="UniProtKB-SubCell"/>
</dbReference>
<name>A0A6A5T7Y3_9PLEO</name>
<evidence type="ECO:0000256" key="9">
    <source>
        <dbReference type="ARBA" id="ARBA00022729"/>
    </source>
</evidence>
<keyword evidence="20" id="KW-1185">Reference proteome</keyword>
<dbReference type="PANTHER" id="PTHR37928">
    <property type="entry name" value="CFEM DOMAIN PROTEIN (AFU_ORTHOLOGUE AFUA_6G14090)"/>
    <property type="match status" value="1"/>
</dbReference>
<dbReference type="GO" id="GO:0098552">
    <property type="term" value="C:side of membrane"/>
    <property type="evidence" value="ECO:0007669"/>
    <property type="project" value="UniProtKB-KW"/>
</dbReference>
<evidence type="ECO:0000313" key="19">
    <source>
        <dbReference type="EMBL" id="KAF1948773.1"/>
    </source>
</evidence>
<keyword evidence="14" id="KW-0449">Lipoprotein</keyword>
<evidence type="ECO:0000256" key="1">
    <source>
        <dbReference type="ARBA" id="ARBA00004609"/>
    </source>
</evidence>
<dbReference type="InterPro" id="IPR051735">
    <property type="entry name" value="CFEM_domain"/>
</dbReference>
<evidence type="ECO:0000256" key="15">
    <source>
        <dbReference type="PROSITE-ProRule" id="PRU01356"/>
    </source>
</evidence>
<keyword evidence="4" id="KW-1003">Cell membrane</keyword>
<evidence type="ECO:0000256" key="6">
    <source>
        <dbReference type="ARBA" id="ARBA00022617"/>
    </source>
</evidence>
<dbReference type="GO" id="GO:0005576">
    <property type="term" value="C:extracellular region"/>
    <property type="evidence" value="ECO:0007669"/>
    <property type="project" value="UniProtKB-SubCell"/>
</dbReference>
<keyword evidence="12 15" id="KW-1015">Disulfide bond</keyword>
<feature type="region of interest" description="Disordered" evidence="16">
    <location>
        <begin position="161"/>
        <end position="214"/>
    </location>
</feature>
<proteinExistence type="inferred from homology"/>
<keyword evidence="9 17" id="KW-0732">Signal</keyword>
<dbReference type="AlphaFoldDB" id="A0A6A5T7Y3"/>
<evidence type="ECO:0000256" key="12">
    <source>
        <dbReference type="ARBA" id="ARBA00023157"/>
    </source>
</evidence>
<evidence type="ECO:0000256" key="8">
    <source>
        <dbReference type="ARBA" id="ARBA00022723"/>
    </source>
</evidence>
<evidence type="ECO:0000256" key="14">
    <source>
        <dbReference type="ARBA" id="ARBA00023288"/>
    </source>
</evidence>
<accession>A0A6A5T7Y3</accession>
<feature type="disulfide bond" evidence="15">
    <location>
        <begin position="47"/>
        <end position="54"/>
    </location>
</feature>
<evidence type="ECO:0000256" key="3">
    <source>
        <dbReference type="ARBA" id="ARBA00010031"/>
    </source>
</evidence>
<feature type="compositionally biased region" description="Low complexity" evidence="16">
    <location>
        <begin position="192"/>
        <end position="205"/>
    </location>
</feature>
<evidence type="ECO:0000256" key="2">
    <source>
        <dbReference type="ARBA" id="ARBA00004613"/>
    </source>
</evidence>
<evidence type="ECO:0000313" key="20">
    <source>
        <dbReference type="Proteomes" id="UP000800035"/>
    </source>
</evidence>
<protein>
    <recommendedName>
        <fullName evidence="18">CFEM domain-containing protein</fullName>
    </recommendedName>
</protein>
<keyword evidence="10 15" id="KW-0408">Iron</keyword>
<evidence type="ECO:0000256" key="4">
    <source>
        <dbReference type="ARBA" id="ARBA00022475"/>
    </source>
</evidence>
<dbReference type="GO" id="GO:0046872">
    <property type="term" value="F:metal ion binding"/>
    <property type="evidence" value="ECO:0007669"/>
    <property type="project" value="UniProtKB-UniRule"/>
</dbReference>
<evidence type="ECO:0000256" key="13">
    <source>
        <dbReference type="ARBA" id="ARBA00023180"/>
    </source>
</evidence>
<evidence type="ECO:0000256" key="5">
    <source>
        <dbReference type="ARBA" id="ARBA00022525"/>
    </source>
</evidence>
<dbReference type="Proteomes" id="UP000800035">
    <property type="component" value="Unassembled WGS sequence"/>
</dbReference>
<keyword evidence="5" id="KW-0964">Secreted</keyword>
<dbReference type="PANTHER" id="PTHR37928:SF2">
    <property type="entry name" value="GPI ANCHORED CFEM DOMAIN PROTEIN (AFU_ORTHOLOGUE AFUA_6G10580)"/>
    <property type="match status" value="1"/>
</dbReference>
<evidence type="ECO:0000256" key="7">
    <source>
        <dbReference type="ARBA" id="ARBA00022622"/>
    </source>
</evidence>
<gene>
    <name evidence="19" type="ORF">CC80DRAFT_540766</name>
</gene>
<keyword evidence="6 15" id="KW-0349">Heme</keyword>
<evidence type="ECO:0000256" key="11">
    <source>
        <dbReference type="ARBA" id="ARBA00023136"/>
    </source>
</evidence>
<evidence type="ECO:0000256" key="17">
    <source>
        <dbReference type="SAM" id="SignalP"/>
    </source>
</evidence>
<evidence type="ECO:0000256" key="16">
    <source>
        <dbReference type="SAM" id="MobiDB-lite"/>
    </source>
</evidence>
<evidence type="ECO:0000256" key="10">
    <source>
        <dbReference type="ARBA" id="ARBA00023004"/>
    </source>
</evidence>
<feature type="domain" description="CFEM" evidence="18">
    <location>
        <begin position="5"/>
        <end position="118"/>
    </location>
</feature>
<keyword evidence="7" id="KW-0336">GPI-anchor</keyword>
<feature type="signal peptide" evidence="17">
    <location>
        <begin position="1"/>
        <end position="24"/>
    </location>
</feature>
<dbReference type="Pfam" id="PF05730">
    <property type="entry name" value="CFEM"/>
    <property type="match status" value="1"/>
</dbReference>
<keyword evidence="11" id="KW-0472">Membrane</keyword>
<comment type="similarity">
    <text evidence="3">Belongs to the RBT5 family.</text>
</comment>
<evidence type="ECO:0000259" key="18">
    <source>
        <dbReference type="PROSITE" id="PS52012"/>
    </source>
</evidence>
<dbReference type="InterPro" id="IPR008427">
    <property type="entry name" value="Extracellular_membr_CFEM_dom"/>
</dbReference>
<dbReference type="EMBL" id="ML977049">
    <property type="protein sequence ID" value="KAF1948773.1"/>
    <property type="molecule type" value="Genomic_DNA"/>
</dbReference>
<dbReference type="SMART" id="SM00747">
    <property type="entry name" value="CFEM"/>
    <property type="match status" value="1"/>
</dbReference>
<comment type="caution">
    <text evidence="15">Lacks conserved residue(s) required for the propagation of feature annotation.</text>
</comment>
<dbReference type="OrthoDB" id="3767534at2759"/>
<feature type="region of interest" description="Disordered" evidence="16">
    <location>
        <begin position="120"/>
        <end position="145"/>
    </location>
</feature>
<feature type="chain" id="PRO_5025500568" description="CFEM domain-containing protein" evidence="17">
    <location>
        <begin position="25"/>
        <end position="244"/>
    </location>
</feature>
<comment type="subcellular location">
    <subcellularLocation>
        <location evidence="1">Cell membrane</location>
        <topology evidence="1">Lipid-anchor</topology>
        <topology evidence="1">GPI-anchor</topology>
    </subcellularLocation>
    <subcellularLocation>
        <location evidence="2">Secreted</location>
    </subcellularLocation>
</comment>
<keyword evidence="8 15" id="KW-0479">Metal-binding</keyword>
<feature type="binding site" description="axial binding residue" evidence="15">
    <location>
        <position position="51"/>
    </location>
    <ligand>
        <name>heme</name>
        <dbReference type="ChEBI" id="CHEBI:30413"/>
    </ligand>
    <ligandPart>
        <name>Fe</name>
        <dbReference type="ChEBI" id="CHEBI:18248"/>
    </ligandPart>
</feature>
<keyword evidence="13" id="KW-0325">Glycoprotein</keyword>
<sequence length="244" mass="24687">MVEQAILLMMKYFFLAAVAAAATAQTISDLPACSINCFAIGMEKTSCALTDYKCACSKTDMLRPILTPCIQQSCPKQDDHTKVIEVIESVCKNLGVPVTINTSSMPVVGTTASSASVPVASSISAPSTPTAKPSTLPTTSPSSSGSICPIVTETVIMTIQPSHGQSSVPVASSSGSSRPTVPFSSAPPFPTPSSVTRSSTSRLPSGAGSPIGSATPLPSEFPGAAAAVHVPAFAGVLGVMALIL</sequence>
<feature type="compositionally biased region" description="Low complexity" evidence="16">
    <location>
        <begin position="166"/>
        <end position="184"/>
    </location>
</feature>
<reference evidence="19" key="1">
    <citation type="journal article" date="2020" name="Stud. Mycol.">
        <title>101 Dothideomycetes genomes: a test case for predicting lifestyles and emergence of pathogens.</title>
        <authorList>
            <person name="Haridas S."/>
            <person name="Albert R."/>
            <person name="Binder M."/>
            <person name="Bloem J."/>
            <person name="Labutti K."/>
            <person name="Salamov A."/>
            <person name="Andreopoulos B."/>
            <person name="Baker S."/>
            <person name="Barry K."/>
            <person name="Bills G."/>
            <person name="Bluhm B."/>
            <person name="Cannon C."/>
            <person name="Castanera R."/>
            <person name="Culley D."/>
            <person name="Daum C."/>
            <person name="Ezra D."/>
            <person name="Gonzalez J."/>
            <person name="Henrissat B."/>
            <person name="Kuo A."/>
            <person name="Liang C."/>
            <person name="Lipzen A."/>
            <person name="Lutzoni F."/>
            <person name="Magnuson J."/>
            <person name="Mondo S."/>
            <person name="Nolan M."/>
            <person name="Ohm R."/>
            <person name="Pangilinan J."/>
            <person name="Park H.-J."/>
            <person name="Ramirez L."/>
            <person name="Alfaro M."/>
            <person name="Sun H."/>
            <person name="Tritt A."/>
            <person name="Yoshinaga Y."/>
            <person name="Zwiers L.-H."/>
            <person name="Turgeon B."/>
            <person name="Goodwin S."/>
            <person name="Spatafora J."/>
            <person name="Crous P."/>
            <person name="Grigoriev I."/>
        </authorList>
    </citation>
    <scope>NUCLEOTIDE SEQUENCE</scope>
    <source>
        <strain evidence="19">CBS 675.92</strain>
    </source>
</reference>
<organism evidence="19 20">
    <name type="scientific">Byssothecium circinans</name>
    <dbReference type="NCBI Taxonomy" id="147558"/>
    <lineage>
        <taxon>Eukaryota</taxon>
        <taxon>Fungi</taxon>
        <taxon>Dikarya</taxon>
        <taxon>Ascomycota</taxon>
        <taxon>Pezizomycotina</taxon>
        <taxon>Dothideomycetes</taxon>
        <taxon>Pleosporomycetidae</taxon>
        <taxon>Pleosporales</taxon>
        <taxon>Massarineae</taxon>
        <taxon>Massarinaceae</taxon>
        <taxon>Byssothecium</taxon>
    </lineage>
</organism>
<dbReference type="PROSITE" id="PS52012">
    <property type="entry name" value="CFEM"/>
    <property type="match status" value="1"/>
</dbReference>